<feature type="transmembrane region" description="Helical" evidence="1">
    <location>
        <begin position="166"/>
        <end position="189"/>
    </location>
</feature>
<dbReference type="Pfam" id="PF14897">
    <property type="entry name" value="EpsG"/>
    <property type="match status" value="1"/>
</dbReference>
<dbReference type="OrthoDB" id="9857884at2"/>
<feature type="transmembrane region" description="Helical" evidence="1">
    <location>
        <begin position="21"/>
        <end position="40"/>
    </location>
</feature>
<keyword evidence="1" id="KW-0472">Membrane</keyword>
<proteinExistence type="predicted"/>
<feature type="transmembrane region" description="Helical" evidence="1">
    <location>
        <begin position="196"/>
        <end position="220"/>
    </location>
</feature>
<comment type="caution">
    <text evidence="2">The sequence shown here is derived from an EMBL/GenBank/DDBJ whole genome shotgun (WGS) entry which is preliminary data.</text>
</comment>
<dbReference type="Proteomes" id="UP000231516">
    <property type="component" value="Unassembled WGS sequence"/>
</dbReference>
<keyword evidence="3" id="KW-1185">Reference proteome</keyword>
<dbReference type="InterPro" id="IPR049458">
    <property type="entry name" value="EpsG-like"/>
</dbReference>
<feature type="transmembrane region" description="Helical" evidence="1">
    <location>
        <begin position="92"/>
        <end position="111"/>
    </location>
</feature>
<evidence type="ECO:0000256" key="1">
    <source>
        <dbReference type="SAM" id="Phobius"/>
    </source>
</evidence>
<feature type="transmembrane region" description="Helical" evidence="1">
    <location>
        <begin position="123"/>
        <end position="146"/>
    </location>
</feature>
<evidence type="ECO:0000313" key="2">
    <source>
        <dbReference type="EMBL" id="PIB26820.1"/>
    </source>
</evidence>
<name>A0A2G5KDB0_9RHOB</name>
<evidence type="ECO:0000313" key="3">
    <source>
        <dbReference type="Proteomes" id="UP000231516"/>
    </source>
</evidence>
<accession>A0A2G5KDB0</accession>
<evidence type="ECO:0008006" key="4">
    <source>
        <dbReference type="Google" id="ProtNLM"/>
    </source>
</evidence>
<gene>
    <name evidence="2" type="ORF">BFP76_10500</name>
</gene>
<feature type="transmembrane region" description="Helical" evidence="1">
    <location>
        <begin position="308"/>
        <end position="326"/>
    </location>
</feature>
<sequence>MLPYITFFSLHGLVALMKRQSQATIFCFVILNMYFVGFRYELGFDWPLYKQEFEFLKTLGFIEFFSSMPAIQVKYPHEFGFLIFAFLSSKVFFSYELMQAFLFAVFIASFISLGRALGTRNIVAAMIVVHLFVLFTLEFSTVRQLLATSLFNFALASYFNKQRIPLILFTASVLVQVSAAVYVIAFLFAIGAPKKIWLTTIVAGAGALALNSVSFLPYILNFLPSFASVKLEYYFNDRDYSYNTLEQVFFAVFFIIVVLFANLAQTKLTKTEAIQQKFSSTDIALKIVLFLTLVSLAMFFVNTVRNRMLYELIILVSLITFIPNLKYARYMRLVLFSFGGVYLAVSMTKSLSYMYVPYQNYVFYSVLGYESDGEERHKKLRRFFRSQR</sequence>
<feature type="transmembrane region" description="Helical" evidence="1">
    <location>
        <begin position="333"/>
        <end position="356"/>
    </location>
</feature>
<feature type="transmembrane region" description="Helical" evidence="1">
    <location>
        <begin position="240"/>
        <end position="263"/>
    </location>
</feature>
<reference evidence="2 3" key="1">
    <citation type="submission" date="2016-08" db="EMBL/GenBank/DDBJ databases">
        <title>Draft genome of Amylibacter sp. strain 4G11.</title>
        <authorList>
            <person name="Wong S.-K."/>
            <person name="Hamasaki K."/>
            <person name="Yoshizawa S."/>
        </authorList>
    </citation>
    <scope>NUCLEOTIDE SEQUENCE [LARGE SCALE GENOMIC DNA]</scope>
    <source>
        <strain evidence="2 3">4G11</strain>
    </source>
</reference>
<keyword evidence="1" id="KW-0812">Transmembrane</keyword>
<protein>
    <recommendedName>
        <fullName evidence="4">EpsG family protein</fullName>
    </recommendedName>
</protein>
<dbReference type="AlphaFoldDB" id="A0A2G5KDB0"/>
<organism evidence="2 3">
    <name type="scientific">Paramylibacter kogurei</name>
    <dbReference type="NCBI Taxonomy" id="1889778"/>
    <lineage>
        <taxon>Bacteria</taxon>
        <taxon>Pseudomonadati</taxon>
        <taxon>Pseudomonadota</taxon>
        <taxon>Alphaproteobacteria</taxon>
        <taxon>Rhodobacterales</taxon>
        <taxon>Paracoccaceae</taxon>
        <taxon>Paramylibacter</taxon>
    </lineage>
</organism>
<dbReference type="RefSeq" id="WP_099591163.1">
    <property type="nucleotide sequence ID" value="NZ_MDGM01000001.1"/>
</dbReference>
<keyword evidence="1" id="KW-1133">Transmembrane helix</keyword>
<dbReference type="EMBL" id="MDGM01000001">
    <property type="protein sequence ID" value="PIB26820.1"/>
    <property type="molecule type" value="Genomic_DNA"/>
</dbReference>
<feature type="transmembrane region" description="Helical" evidence="1">
    <location>
        <begin position="283"/>
        <end position="302"/>
    </location>
</feature>